<dbReference type="EMBL" id="FMYH01000005">
    <property type="protein sequence ID" value="SDD13936.1"/>
    <property type="molecule type" value="Genomic_DNA"/>
</dbReference>
<proteinExistence type="predicted"/>
<evidence type="ECO:0000313" key="3">
    <source>
        <dbReference type="Proteomes" id="UP000199039"/>
    </source>
</evidence>
<sequence length="96" mass="10214">MLSSRVDSIWTAGLFLVTASLTTSTQGGTLLTVAGSTQVWALPWPQLASLLGVALVAYAVLPDRRRRSTHVSGLLDAARAEGRLESAHTTSHVEEK</sequence>
<dbReference type="STRING" id="1814289.SAMN05216410_2920"/>
<keyword evidence="1" id="KW-0472">Membrane</keyword>
<feature type="transmembrane region" description="Helical" evidence="1">
    <location>
        <begin position="43"/>
        <end position="61"/>
    </location>
</feature>
<keyword evidence="3" id="KW-1185">Reference proteome</keyword>
<name>A0A1G6SCK1_9MICO</name>
<accession>A0A1G6SCK1</accession>
<gene>
    <name evidence="2" type="ORF">SAMN05216410_2920</name>
</gene>
<keyword evidence="1" id="KW-0812">Transmembrane</keyword>
<dbReference type="AlphaFoldDB" id="A0A1G6SCK1"/>
<dbReference type="RefSeq" id="WP_093184294.1">
    <property type="nucleotide sequence ID" value="NZ_FMYH01000005.1"/>
</dbReference>
<protein>
    <submittedName>
        <fullName evidence="2">Uncharacterized protein</fullName>
    </submittedName>
</protein>
<keyword evidence="1" id="KW-1133">Transmembrane helix</keyword>
<evidence type="ECO:0000313" key="2">
    <source>
        <dbReference type="EMBL" id="SDD13936.1"/>
    </source>
</evidence>
<dbReference type="Proteomes" id="UP000199039">
    <property type="component" value="Unassembled WGS sequence"/>
</dbReference>
<evidence type="ECO:0000256" key="1">
    <source>
        <dbReference type="SAM" id="Phobius"/>
    </source>
</evidence>
<organism evidence="2 3">
    <name type="scientific">Sanguibacter gelidistatuariae</name>
    <dbReference type="NCBI Taxonomy" id="1814289"/>
    <lineage>
        <taxon>Bacteria</taxon>
        <taxon>Bacillati</taxon>
        <taxon>Actinomycetota</taxon>
        <taxon>Actinomycetes</taxon>
        <taxon>Micrococcales</taxon>
        <taxon>Sanguibacteraceae</taxon>
        <taxon>Sanguibacter</taxon>
    </lineage>
</organism>
<reference evidence="2 3" key="1">
    <citation type="submission" date="2016-09" db="EMBL/GenBank/DDBJ databases">
        <authorList>
            <person name="Capua I."/>
            <person name="De Benedictis P."/>
            <person name="Joannis T."/>
            <person name="Lombin L.H."/>
            <person name="Cattoli G."/>
        </authorList>
    </citation>
    <scope>NUCLEOTIDE SEQUENCE [LARGE SCALE GENOMIC DNA]</scope>
    <source>
        <strain evidence="2 3">ISLP-3</strain>
    </source>
</reference>